<organism evidence="2 3">
    <name type="scientific">Thanatephorus cucumeris (strain AG1-IB / isolate 7/3/14)</name>
    <name type="common">Lettuce bottom rot fungus</name>
    <name type="synonym">Rhizoctonia solani</name>
    <dbReference type="NCBI Taxonomy" id="1108050"/>
    <lineage>
        <taxon>Eukaryota</taxon>
        <taxon>Fungi</taxon>
        <taxon>Dikarya</taxon>
        <taxon>Basidiomycota</taxon>
        <taxon>Agaricomycotina</taxon>
        <taxon>Agaricomycetes</taxon>
        <taxon>Cantharellales</taxon>
        <taxon>Ceratobasidiaceae</taxon>
        <taxon>Rhizoctonia</taxon>
        <taxon>Rhizoctonia solani AG-1</taxon>
    </lineage>
</organism>
<protein>
    <submittedName>
        <fullName evidence="2">Uncharacterized protein</fullName>
    </submittedName>
</protein>
<gene>
    <name evidence="2" type="ORF">RSOLAG1IB_02361</name>
</gene>
<feature type="compositionally biased region" description="Basic and acidic residues" evidence="1">
    <location>
        <begin position="36"/>
        <end position="47"/>
    </location>
</feature>
<dbReference type="EMBL" id="LN679102">
    <property type="protein sequence ID" value="CEL57618.1"/>
    <property type="molecule type" value="Genomic_DNA"/>
</dbReference>
<evidence type="ECO:0000313" key="3">
    <source>
        <dbReference type="Proteomes" id="UP000059188"/>
    </source>
</evidence>
<feature type="region of interest" description="Disordered" evidence="1">
    <location>
        <begin position="200"/>
        <end position="225"/>
    </location>
</feature>
<feature type="region of interest" description="Disordered" evidence="1">
    <location>
        <begin position="432"/>
        <end position="475"/>
    </location>
</feature>
<evidence type="ECO:0000313" key="2">
    <source>
        <dbReference type="EMBL" id="CEL57618.1"/>
    </source>
</evidence>
<dbReference type="Proteomes" id="UP000059188">
    <property type="component" value="Unassembled WGS sequence"/>
</dbReference>
<keyword evidence="3" id="KW-1185">Reference proteome</keyword>
<reference evidence="2 3" key="1">
    <citation type="submission" date="2014-11" db="EMBL/GenBank/DDBJ databases">
        <authorList>
            <person name="Wibberg Daniel"/>
        </authorList>
    </citation>
    <scope>NUCLEOTIDE SEQUENCE [LARGE SCALE GENOMIC DNA]</scope>
    <source>
        <strain evidence="2">Rhizoctonia solani AG1-IB 7/3/14</strain>
    </source>
</reference>
<proteinExistence type="predicted"/>
<feature type="region of interest" description="Disordered" evidence="1">
    <location>
        <begin position="1"/>
        <end position="57"/>
    </location>
</feature>
<feature type="compositionally biased region" description="Polar residues" evidence="1">
    <location>
        <begin position="1"/>
        <end position="34"/>
    </location>
</feature>
<feature type="region of interest" description="Disordered" evidence="1">
    <location>
        <begin position="328"/>
        <end position="360"/>
    </location>
</feature>
<dbReference type="AlphaFoldDB" id="A0A0B7FN32"/>
<accession>A0A0B7FN32</accession>
<feature type="region of interest" description="Disordered" evidence="1">
    <location>
        <begin position="71"/>
        <end position="161"/>
    </location>
</feature>
<evidence type="ECO:0000256" key="1">
    <source>
        <dbReference type="SAM" id="MobiDB-lite"/>
    </source>
</evidence>
<feature type="compositionally biased region" description="Acidic residues" evidence="1">
    <location>
        <begin position="464"/>
        <end position="475"/>
    </location>
</feature>
<name>A0A0B7FN32_THACB</name>
<sequence length="475" mass="50133">MPPQTRSRLQTSLVPMGSLSPSAADSYDESSTYMYRQKESGDWDERYGAPIRPPVSKRKFVSMAVQTSPIEEICPPLCRDNGSSSGSSPDPETDEEGHPNKNGLKRAGSTASNQASKKAKVTKPSASPTKAAGSKQPRRDTIISLDGASSKPRSIYAPSPTPLQCTYIYPRALGPPRRPMDLRRNKGAKPMPNIPMLPELAPKAPGDPNAPPASTDGAETQDEGAPMDIDDSYAITHRCPITFSREFEMRRHIRTVHIAEEVRAVVEGRLSRSDAKVIPENWDGKTLISKPTCAGCSTTFSRPDAVRRHQTEVNAKMENGTCVECPGPKVHIRRGPRKDVHLPTPDASPAPPTLAPASSSAFTMPMNAGIGAGTHVPIAPAPAPAPLSIPVAAPMPVPTLAIAQAPIPGLVPIAPAAPAAAIPSLPSASLLPGAGVSSDAAPEPTVVAPQSQSQPTARDHAEPAEVEPESEDECN</sequence>
<dbReference type="STRING" id="1108050.A0A0B7FN32"/>
<dbReference type="OrthoDB" id="8922241at2759"/>